<evidence type="ECO:0000256" key="2">
    <source>
        <dbReference type="ARBA" id="ARBA00004714"/>
    </source>
</evidence>
<evidence type="ECO:0000256" key="6">
    <source>
        <dbReference type="ARBA" id="ARBA00023239"/>
    </source>
</evidence>
<dbReference type="Gene3D" id="3.20.20.70">
    <property type="entry name" value="Aldolase class I"/>
    <property type="match status" value="1"/>
</dbReference>
<dbReference type="FunFam" id="3.20.20.70:FF:000140">
    <property type="entry name" value="Fructose-bisphosphate aldolase"/>
    <property type="match status" value="1"/>
</dbReference>
<dbReference type="PANTHER" id="PTHR11627">
    <property type="entry name" value="FRUCTOSE-BISPHOSPHATE ALDOLASE"/>
    <property type="match status" value="1"/>
</dbReference>
<reference evidence="7 8" key="1">
    <citation type="submission" date="2015-07" db="EMBL/GenBank/DDBJ databases">
        <title>High-quality genome of monoxenous trypanosomatid Leptomonas pyrrhocoris.</title>
        <authorList>
            <person name="Flegontov P."/>
            <person name="Butenko A."/>
            <person name="Firsov S."/>
            <person name="Vlcek C."/>
            <person name="Logacheva M.D."/>
            <person name="Field M."/>
            <person name="Filatov D."/>
            <person name="Flegontova O."/>
            <person name="Gerasimov E."/>
            <person name="Jackson A.P."/>
            <person name="Kelly S."/>
            <person name="Opperdoes F."/>
            <person name="O'Reilly A."/>
            <person name="Votypka J."/>
            <person name="Yurchenko V."/>
            <person name="Lukes J."/>
        </authorList>
    </citation>
    <scope>NUCLEOTIDE SEQUENCE [LARGE SCALE GENOMIC DNA]</scope>
    <source>
        <strain evidence="7">H10</strain>
    </source>
</reference>
<evidence type="ECO:0000256" key="1">
    <source>
        <dbReference type="ARBA" id="ARBA00000441"/>
    </source>
</evidence>
<dbReference type="GO" id="GO:0005737">
    <property type="term" value="C:cytoplasm"/>
    <property type="evidence" value="ECO:0007669"/>
    <property type="project" value="UniProtKB-ARBA"/>
</dbReference>
<name>A0A0M9G6M6_LEPPY</name>
<evidence type="ECO:0000256" key="5">
    <source>
        <dbReference type="ARBA" id="ARBA00023152"/>
    </source>
</evidence>
<dbReference type="GO" id="GO:0006096">
    <property type="term" value="P:glycolytic process"/>
    <property type="evidence" value="ECO:0007669"/>
    <property type="project" value="UniProtKB-UniPathway"/>
</dbReference>
<dbReference type="Pfam" id="PF00274">
    <property type="entry name" value="Glycolytic"/>
    <property type="match status" value="1"/>
</dbReference>
<evidence type="ECO:0000256" key="3">
    <source>
        <dbReference type="ARBA" id="ARBA00010387"/>
    </source>
</evidence>
<dbReference type="InterPro" id="IPR013785">
    <property type="entry name" value="Aldolase_TIM"/>
</dbReference>
<dbReference type="InterPro" id="IPR000741">
    <property type="entry name" value="FBA_I"/>
</dbReference>
<dbReference type="EC" id="4.1.2.13" evidence="4"/>
<keyword evidence="6" id="KW-0456">Lyase</keyword>
<dbReference type="EMBL" id="LGTL01000003">
    <property type="protein sequence ID" value="KPA83631.1"/>
    <property type="molecule type" value="Genomic_DNA"/>
</dbReference>
<dbReference type="OMA" id="GDAMQKW"/>
<keyword evidence="8" id="KW-1185">Reference proteome</keyword>
<comment type="similarity">
    <text evidence="3">Belongs to the class I fructose-bisphosphate aldolase family.</text>
</comment>
<proteinExistence type="inferred from homology"/>
<dbReference type="RefSeq" id="XP_015662069.1">
    <property type="nucleotide sequence ID" value="XM_015798591.1"/>
</dbReference>
<comment type="caution">
    <text evidence="7">The sequence shown here is derived from an EMBL/GenBank/DDBJ whole genome shotgun (WGS) entry which is preliminary data.</text>
</comment>
<gene>
    <name evidence="7" type="ORF">ABB37_01899</name>
</gene>
<dbReference type="NCBIfam" id="NF033379">
    <property type="entry name" value="FrucBisAld_I"/>
    <property type="match status" value="1"/>
</dbReference>
<dbReference type="EMBL" id="LGTL01000003">
    <property type="protein sequence ID" value="KPA83630.1"/>
    <property type="molecule type" value="Genomic_DNA"/>
</dbReference>
<dbReference type="RefSeq" id="XP_015662070.1">
    <property type="nucleotide sequence ID" value="XM_015798592.1"/>
</dbReference>
<dbReference type="SUPFAM" id="SSF51569">
    <property type="entry name" value="Aldolase"/>
    <property type="match status" value="1"/>
</dbReference>
<organism evidence="7 8">
    <name type="scientific">Leptomonas pyrrhocoris</name>
    <name type="common">Firebug parasite</name>
    <dbReference type="NCBI Taxonomy" id="157538"/>
    <lineage>
        <taxon>Eukaryota</taxon>
        <taxon>Discoba</taxon>
        <taxon>Euglenozoa</taxon>
        <taxon>Kinetoplastea</taxon>
        <taxon>Metakinetoplastina</taxon>
        <taxon>Trypanosomatida</taxon>
        <taxon>Trypanosomatidae</taxon>
        <taxon>Leishmaniinae</taxon>
        <taxon>Leptomonas</taxon>
    </lineage>
</organism>
<dbReference type="VEuPathDB" id="TriTrypDB:LpyrH10_03_0500"/>
<dbReference type="Proteomes" id="UP000037923">
    <property type="component" value="Unassembled WGS sequence"/>
</dbReference>
<evidence type="ECO:0000313" key="8">
    <source>
        <dbReference type="Proteomes" id="UP000037923"/>
    </source>
</evidence>
<sequence length="361" mass="39799">MSATITVLQSQLPAYGRVRTPYEKELLETARILATRGKGILAADEPNDAYDARFAPMGLENNEANRRKYRVVLLETEDLHKYIGGVILSKETVEQQCSQGMMFTEMLRKNGVVSGVNVDGGLRPFYEGAPGEEMTAGMDGYVERVQHYYKLGARFCKWRNVFKIQNGNVSESLIQFNAETQARYAALSQLNGLVPIVEPEVMLEGTHDVETCQRVSEHVWATVFAALHRHGVILEGMFLKPSMVVAGSESGIKCAPEEVALATVQTLSRVVPPAVPAIGFLSGGLSELQSSEYLNAINNAPVARPWHLTFTFGRALQGSALKAWKGKDELIPDARRAFLHRARMNSLASQGKYDPKLEAEA</sequence>
<comment type="catalytic activity">
    <reaction evidence="1">
        <text>beta-D-fructose 1,6-bisphosphate = D-glyceraldehyde 3-phosphate + dihydroxyacetone phosphate</text>
        <dbReference type="Rhea" id="RHEA:14729"/>
        <dbReference type="ChEBI" id="CHEBI:32966"/>
        <dbReference type="ChEBI" id="CHEBI:57642"/>
        <dbReference type="ChEBI" id="CHEBI:59776"/>
        <dbReference type="EC" id="4.1.2.13"/>
    </reaction>
</comment>
<accession>A0A0M9G6M6</accession>
<dbReference type="UniPathway" id="UPA00109">
    <property type="reaction ID" value="UER00183"/>
</dbReference>
<dbReference type="GeneID" id="26902194"/>
<dbReference type="GO" id="GO:0004332">
    <property type="term" value="F:fructose-bisphosphate aldolase activity"/>
    <property type="evidence" value="ECO:0007669"/>
    <property type="project" value="UniProtKB-EC"/>
</dbReference>
<dbReference type="AlphaFoldDB" id="A0A0M9G6M6"/>
<comment type="pathway">
    <text evidence="2">Carbohydrate degradation; glycolysis; D-glyceraldehyde 3-phosphate and glycerone phosphate from D-glucose: step 4/4.</text>
</comment>
<keyword evidence="5" id="KW-0324">Glycolysis</keyword>
<protein>
    <recommendedName>
        <fullName evidence="4">fructose-bisphosphate aldolase</fullName>
        <ecNumber evidence="4">4.1.2.13</ecNumber>
    </recommendedName>
</protein>
<evidence type="ECO:0000256" key="4">
    <source>
        <dbReference type="ARBA" id="ARBA00013068"/>
    </source>
</evidence>
<evidence type="ECO:0000313" key="7">
    <source>
        <dbReference type="EMBL" id="KPA83630.1"/>
    </source>
</evidence>
<dbReference type="OrthoDB" id="36455at2759"/>